<feature type="region of interest" description="Disordered" evidence="1">
    <location>
        <begin position="712"/>
        <end position="786"/>
    </location>
</feature>
<feature type="compositionally biased region" description="Basic and acidic residues" evidence="1">
    <location>
        <begin position="516"/>
        <end position="529"/>
    </location>
</feature>
<evidence type="ECO:0000313" key="2">
    <source>
        <dbReference type="EMBL" id="CBN77369.1"/>
    </source>
</evidence>
<feature type="compositionally biased region" description="Basic and acidic residues" evidence="1">
    <location>
        <begin position="567"/>
        <end position="583"/>
    </location>
</feature>
<feature type="compositionally biased region" description="Basic residues" evidence="1">
    <location>
        <begin position="538"/>
        <end position="555"/>
    </location>
</feature>
<feature type="compositionally biased region" description="Low complexity" evidence="1">
    <location>
        <begin position="600"/>
        <end position="612"/>
    </location>
</feature>
<dbReference type="OrthoDB" id="10363625at2759"/>
<proteinExistence type="predicted"/>
<evidence type="ECO:0000256" key="1">
    <source>
        <dbReference type="SAM" id="MobiDB-lite"/>
    </source>
</evidence>
<feature type="region of interest" description="Disordered" evidence="1">
    <location>
        <begin position="451"/>
        <end position="647"/>
    </location>
</feature>
<feature type="compositionally biased region" description="Basic and acidic residues" evidence="1">
    <location>
        <begin position="712"/>
        <end position="727"/>
    </location>
</feature>
<dbReference type="InParanoid" id="D8LPR4"/>
<feature type="region of interest" description="Disordered" evidence="1">
    <location>
        <begin position="381"/>
        <end position="424"/>
    </location>
</feature>
<dbReference type="EMBL" id="FN649738">
    <property type="protein sequence ID" value="CBN77369.1"/>
    <property type="molecule type" value="Genomic_DNA"/>
</dbReference>
<keyword evidence="3" id="KW-1185">Reference proteome</keyword>
<feature type="compositionally biased region" description="Basic and acidic residues" evidence="1">
    <location>
        <begin position="136"/>
        <end position="146"/>
    </location>
</feature>
<dbReference type="AlphaFoldDB" id="D8LPR4"/>
<gene>
    <name evidence="2" type="ORF">Esi_0053_0053</name>
</gene>
<feature type="compositionally biased region" description="Acidic residues" evidence="1">
    <location>
        <begin position="776"/>
        <end position="786"/>
    </location>
</feature>
<accession>D8LPR4</accession>
<dbReference type="EMBL" id="FN648741">
    <property type="protein sequence ID" value="CBN77369.1"/>
    <property type="molecule type" value="Genomic_DNA"/>
</dbReference>
<organism evidence="2 3">
    <name type="scientific">Ectocarpus siliculosus</name>
    <name type="common">Brown alga</name>
    <name type="synonym">Conferva siliculosa</name>
    <dbReference type="NCBI Taxonomy" id="2880"/>
    <lineage>
        <taxon>Eukaryota</taxon>
        <taxon>Sar</taxon>
        <taxon>Stramenopiles</taxon>
        <taxon>Ochrophyta</taxon>
        <taxon>PX clade</taxon>
        <taxon>Phaeophyceae</taxon>
        <taxon>Ectocarpales</taxon>
        <taxon>Ectocarpaceae</taxon>
        <taxon>Ectocarpus</taxon>
    </lineage>
</organism>
<name>D8LPR4_ECTSI</name>
<protein>
    <submittedName>
        <fullName evidence="2">Uncharacterized protein</fullName>
    </submittedName>
</protein>
<feature type="compositionally biased region" description="Basic and acidic residues" evidence="1">
    <location>
        <begin position="628"/>
        <end position="645"/>
    </location>
</feature>
<dbReference type="Proteomes" id="UP000002630">
    <property type="component" value="Linkage Group LG13"/>
</dbReference>
<sequence length="786" mass="85069">MEKLTTVLRKAYDPTLQRLWADWAVHEDNGQWYLVEVHGVKTEADLRNAAAAKAVPPALAEVESKVSRSTRRIPPKHICGDPDELRARISAAGPTQELSFVEPSKKMIAVAESKRRPRRPPTPSMVAESTKKALLSRREGASERKKSVPKGGDGGARRMLNQYWRCAGDFCETHPDGQRQASADATGDKKGNRDNKVETGSLVVSQPSERARGRPVRNRGLEGASEKSSTGGGGRGGDGRDGTECEEDDIVGRRKHALSVETPRTVLFRLVLNARAALLRWRPSAAEFSMMEKPVQLCSVCYMVCSTIERDRIETTRRAMDAEEEAAKAGKARRNRKPPGWKSRVQHELEESLSADRHVVSRLIDSFEAAAAIAMAAAAPNGEKIKRASSSSSSKICGSNNYQEVRENREGGGDRGGRRESGVTWADRYPVVEIRQQEENEEDACGESMLAKTGGVSRSAHSTPRKKVVGAGRTSLGPSNRRSKTAPLAPSSGLTIPPLVQQESGEETPPVVVGLDAKRTQNRKEEEQRQIQPSRTKLQVRARRKAKERARRQVRNKATDGAARNEPFGKQRDGKILAEDDGRAGSTPGDQKKIDPDKFPPLLQPTAPTALLRGGAEPGEDTPAGRIEGPDGRGGEEGGKVERFGRGTGSFCDDVKTSCDGAAIVNGSEIASRSSGSGEACIGYSVKQLQQLLEPTAPAVNWGHEGEQIEKEEAQGGERARAARDCENSDYGEEDFEKDFEADDFEVAPGGKGSSSGETPGCTTEAVVGDNASSEYGEEEFEEEAG</sequence>
<feature type="compositionally biased region" description="Basic and acidic residues" evidence="1">
    <location>
        <begin position="404"/>
        <end position="421"/>
    </location>
</feature>
<feature type="compositionally biased region" description="Basic residues" evidence="1">
    <location>
        <begin position="330"/>
        <end position="339"/>
    </location>
</feature>
<feature type="region of interest" description="Disordered" evidence="1">
    <location>
        <begin position="110"/>
        <end position="157"/>
    </location>
</feature>
<feature type="region of interest" description="Disordered" evidence="1">
    <location>
        <begin position="321"/>
        <end position="344"/>
    </location>
</feature>
<feature type="compositionally biased region" description="Basic and acidic residues" evidence="1">
    <location>
        <begin position="186"/>
        <end position="197"/>
    </location>
</feature>
<feature type="compositionally biased region" description="Acidic residues" evidence="1">
    <location>
        <begin position="728"/>
        <end position="746"/>
    </location>
</feature>
<reference evidence="2 3" key="1">
    <citation type="journal article" date="2010" name="Nature">
        <title>The Ectocarpus genome and the independent evolution of multicellularity in brown algae.</title>
        <authorList>
            <person name="Cock J.M."/>
            <person name="Sterck L."/>
            <person name="Rouze P."/>
            <person name="Scornet D."/>
            <person name="Allen A.E."/>
            <person name="Amoutzias G."/>
            <person name="Anthouard V."/>
            <person name="Artiguenave F."/>
            <person name="Aury J.M."/>
            <person name="Badger J.H."/>
            <person name="Beszteri B."/>
            <person name="Billiau K."/>
            <person name="Bonnet E."/>
            <person name="Bothwell J.H."/>
            <person name="Bowler C."/>
            <person name="Boyen C."/>
            <person name="Brownlee C."/>
            <person name="Carrano C.J."/>
            <person name="Charrier B."/>
            <person name="Cho G.Y."/>
            <person name="Coelho S.M."/>
            <person name="Collen J."/>
            <person name="Corre E."/>
            <person name="Da Silva C."/>
            <person name="Delage L."/>
            <person name="Delaroque N."/>
            <person name="Dittami S.M."/>
            <person name="Doulbeau S."/>
            <person name="Elias M."/>
            <person name="Farnham G."/>
            <person name="Gachon C.M."/>
            <person name="Gschloessl B."/>
            <person name="Heesch S."/>
            <person name="Jabbari K."/>
            <person name="Jubin C."/>
            <person name="Kawai H."/>
            <person name="Kimura K."/>
            <person name="Kloareg B."/>
            <person name="Kupper F.C."/>
            <person name="Lang D."/>
            <person name="Le Bail A."/>
            <person name="Leblanc C."/>
            <person name="Lerouge P."/>
            <person name="Lohr M."/>
            <person name="Lopez P.J."/>
            <person name="Martens C."/>
            <person name="Maumus F."/>
            <person name="Michel G."/>
            <person name="Miranda-Saavedra D."/>
            <person name="Morales J."/>
            <person name="Moreau H."/>
            <person name="Motomura T."/>
            <person name="Nagasato C."/>
            <person name="Napoli C.A."/>
            <person name="Nelson D.R."/>
            <person name="Nyvall-Collen P."/>
            <person name="Peters A.F."/>
            <person name="Pommier C."/>
            <person name="Potin P."/>
            <person name="Poulain J."/>
            <person name="Quesneville H."/>
            <person name="Read B."/>
            <person name="Rensing S.A."/>
            <person name="Ritter A."/>
            <person name="Rousvoal S."/>
            <person name="Samanta M."/>
            <person name="Samson G."/>
            <person name="Schroeder D.C."/>
            <person name="Segurens B."/>
            <person name="Strittmatter M."/>
            <person name="Tonon T."/>
            <person name="Tregear J.W."/>
            <person name="Valentin K."/>
            <person name="von Dassow P."/>
            <person name="Yamagishi T."/>
            <person name="Van de Peer Y."/>
            <person name="Wincker P."/>
        </authorList>
    </citation>
    <scope>NUCLEOTIDE SEQUENCE [LARGE SCALE GENOMIC DNA]</scope>
    <source>
        <strain evidence="3">Ec32 / CCAP1310/4</strain>
    </source>
</reference>
<evidence type="ECO:0000313" key="3">
    <source>
        <dbReference type="Proteomes" id="UP000002630"/>
    </source>
</evidence>
<feature type="region of interest" description="Disordered" evidence="1">
    <location>
        <begin position="173"/>
        <end position="248"/>
    </location>
</feature>